<keyword evidence="3" id="KW-0732">Signal</keyword>
<feature type="signal peptide" evidence="3">
    <location>
        <begin position="1"/>
        <end position="16"/>
    </location>
</feature>
<gene>
    <name evidence="7" type="primary">FET3_2</name>
    <name evidence="7" type="ORF">IWW36_001277</name>
</gene>
<dbReference type="Pfam" id="PF07731">
    <property type="entry name" value="Cu-oxidase_2"/>
    <property type="match status" value="1"/>
</dbReference>
<dbReference type="SUPFAM" id="SSF49503">
    <property type="entry name" value="Cupredoxins"/>
    <property type="match status" value="3"/>
</dbReference>
<dbReference type="InterPro" id="IPR011707">
    <property type="entry name" value="Cu-oxidase-like_N"/>
</dbReference>
<evidence type="ECO:0000256" key="1">
    <source>
        <dbReference type="ARBA" id="ARBA00010609"/>
    </source>
</evidence>
<dbReference type="Gene3D" id="2.60.40.420">
    <property type="entry name" value="Cupredoxins - blue copper proteins"/>
    <property type="match status" value="3"/>
</dbReference>
<evidence type="ECO:0000259" key="5">
    <source>
        <dbReference type="Pfam" id="PF07731"/>
    </source>
</evidence>
<dbReference type="OrthoDB" id="2121828at2759"/>
<comment type="similarity">
    <text evidence="1">Belongs to the multicopper oxidase family.</text>
</comment>
<dbReference type="PANTHER" id="PTHR11709:SF361">
    <property type="entry name" value="IRON TRANSPORT MULTICOPPER OXIDASE FET3"/>
    <property type="match status" value="1"/>
</dbReference>
<accession>A0A9W8IE87</accession>
<dbReference type="InterPro" id="IPR001117">
    <property type="entry name" value="Cu-oxidase_2nd"/>
</dbReference>
<dbReference type="GO" id="GO:0005507">
    <property type="term" value="F:copper ion binding"/>
    <property type="evidence" value="ECO:0007669"/>
    <property type="project" value="InterPro"/>
</dbReference>
<dbReference type="AlphaFoldDB" id="A0A9W8IE87"/>
<evidence type="ECO:0000313" key="8">
    <source>
        <dbReference type="Proteomes" id="UP001139887"/>
    </source>
</evidence>
<dbReference type="InterPro" id="IPR011706">
    <property type="entry name" value="Cu-oxidase_C"/>
</dbReference>
<comment type="caution">
    <text evidence="7">The sequence shown here is derived from an EMBL/GenBank/DDBJ whole genome shotgun (WGS) entry which is preliminary data.</text>
</comment>
<evidence type="ECO:0000259" key="4">
    <source>
        <dbReference type="Pfam" id="PF00394"/>
    </source>
</evidence>
<dbReference type="GO" id="GO:0016491">
    <property type="term" value="F:oxidoreductase activity"/>
    <property type="evidence" value="ECO:0007669"/>
    <property type="project" value="InterPro"/>
</dbReference>
<feature type="domain" description="Plastocyanin-like" evidence="4">
    <location>
        <begin position="149"/>
        <end position="273"/>
    </location>
</feature>
<dbReference type="PANTHER" id="PTHR11709">
    <property type="entry name" value="MULTI-COPPER OXIDASE"/>
    <property type="match status" value="1"/>
</dbReference>
<dbReference type="Pfam" id="PF00394">
    <property type="entry name" value="Cu-oxidase"/>
    <property type="match status" value="1"/>
</dbReference>
<evidence type="ECO:0000256" key="3">
    <source>
        <dbReference type="SAM" id="SignalP"/>
    </source>
</evidence>
<proteinExistence type="inferred from homology"/>
<feature type="domain" description="Plastocyanin-like" evidence="6">
    <location>
        <begin position="34"/>
        <end position="141"/>
    </location>
</feature>
<organism evidence="7 8">
    <name type="scientific">Coemansia brasiliensis</name>
    <dbReference type="NCBI Taxonomy" id="2650707"/>
    <lineage>
        <taxon>Eukaryota</taxon>
        <taxon>Fungi</taxon>
        <taxon>Fungi incertae sedis</taxon>
        <taxon>Zoopagomycota</taxon>
        <taxon>Kickxellomycotina</taxon>
        <taxon>Kickxellomycetes</taxon>
        <taxon>Kickxellales</taxon>
        <taxon>Kickxellaceae</taxon>
        <taxon>Coemansia</taxon>
    </lineage>
</organism>
<feature type="chain" id="PRO_5040813701" evidence="3">
    <location>
        <begin position="17"/>
        <end position="556"/>
    </location>
</feature>
<dbReference type="Pfam" id="PF07732">
    <property type="entry name" value="Cu-oxidase_3"/>
    <property type="match status" value="1"/>
</dbReference>
<dbReference type="EMBL" id="JANBUW010000015">
    <property type="protein sequence ID" value="KAJ2851256.1"/>
    <property type="molecule type" value="Genomic_DNA"/>
</dbReference>
<protein>
    <submittedName>
        <fullName evidence="7">Ferroxidase fet3</fullName>
    </submittedName>
</protein>
<name>A0A9W8IE87_9FUNG</name>
<evidence type="ECO:0000313" key="7">
    <source>
        <dbReference type="EMBL" id="KAJ2851256.1"/>
    </source>
</evidence>
<keyword evidence="2" id="KW-0186">Copper</keyword>
<sequence>MKFLRCIPLLFALVQARDVVHDWDITYVTTNRGLDQPPKRGVGVNNRLPLPVVEAEIGDMLILNVRNSLDTPTTLHSHGIFQYGTNYYDGVPMVNGCPIAPGSNFTYRIPLQQSGTYWIHGHTADQNYDGLQTPLIIYDRNDPYPADREYLFAVEDWWPITIQETLDILQKPGGIGTPFVYPPQTLINGEYGNLTKPIAFEPGMTYRIRLVSMMHLPLWEFALDDHELYIIEVDGVLTKPKPVNVVRLAPAQRVSVLVKAKESVERNYQYHITVLQDYVPPIKGVFPAQFDGGVIYHPDAHMEIVDVIPSEPFDELTIESLDYQPMFNAERSIFLNLTYGFTKNDIPAETINLISYRDPLVPTLFSAMTTQERAINPITYGPQTNTQVLRLNEEVEFLFWSPTQLPHPMHLHGHTFQVIERGYVNDKTGELRQRVPSDGFSPLMRDTVHVQQGQYVIVRFRANNPGVWNMHCHFSWHLGLGFNMLLVVGPYEIQRSIRPPQEMYDQCRIQGIGTYGNAAGHNSFNYDGAPELPYLQAELPKIAQLLGPIAEEIIDG</sequence>
<evidence type="ECO:0000256" key="2">
    <source>
        <dbReference type="ARBA" id="ARBA00023008"/>
    </source>
</evidence>
<evidence type="ECO:0000259" key="6">
    <source>
        <dbReference type="Pfam" id="PF07732"/>
    </source>
</evidence>
<dbReference type="InterPro" id="IPR045087">
    <property type="entry name" value="Cu-oxidase_fam"/>
</dbReference>
<feature type="domain" description="Plastocyanin-like" evidence="5">
    <location>
        <begin position="357"/>
        <end position="490"/>
    </location>
</feature>
<dbReference type="InterPro" id="IPR008972">
    <property type="entry name" value="Cupredoxin"/>
</dbReference>
<keyword evidence="8" id="KW-1185">Reference proteome</keyword>
<reference evidence="7" key="1">
    <citation type="submission" date="2022-07" db="EMBL/GenBank/DDBJ databases">
        <title>Phylogenomic reconstructions and comparative analyses of Kickxellomycotina fungi.</title>
        <authorList>
            <person name="Reynolds N.K."/>
            <person name="Stajich J.E."/>
            <person name="Barry K."/>
            <person name="Grigoriev I.V."/>
            <person name="Crous P."/>
            <person name="Smith M.E."/>
        </authorList>
    </citation>
    <scope>NUCLEOTIDE SEQUENCE</scope>
    <source>
        <strain evidence="7">NRRL 1566</strain>
    </source>
</reference>
<dbReference type="Proteomes" id="UP001139887">
    <property type="component" value="Unassembled WGS sequence"/>
</dbReference>